<dbReference type="EMBL" id="RQVQ01000001">
    <property type="protein sequence ID" value="RRJ93213.1"/>
    <property type="molecule type" value="Genomic_DNA"/>
</dbReference>
<dbReference type="RefSeq" id="WP_125016175.1">
    <property type="nucleotide sequence ID" value="NZ_RQVQ01000001.1"/>
</dbReference>
<evidence type="ECO:0000313" key="3">
    <source>
        <dbReference type="Proteomes" id="UP000275719"/>
    </source>
</evidence>
<dbReference type="OrthoDB" id="1143206at2"/>
<evidence type="ECO:0000313" key="2">
    <source>
        <dbReference type="EMBL" id="RRJ93213.1"/>
    </source>
</evidence>
<evidence type="ECO:0000259" key="1">
    <source>
        <dbReference type="Pfam" id="PF14289"/>
    </source>
</evidence>
<protein>
    <submittedName>
        <fullName evidence="2">DUF4369 domain-containing protein</fullName>
    </submittedName>
</protein>
<name>A0A3P3WK22_9FLAO</name>
<dbReference type="AlphaFoldDB" id="A0A3P3WK22"/>
<reference evidence="2 3" key="1">
    <citation type="submission" date="2018-11" db="EMBL/GenBank/DDBJ databases">
        <title>Flavobacterium sp. nov., YIM 102701-2 draft genome.</title>
        <authorList>
            <person name="Li G."/>
            <person name="Jiang Y."/>
        </authorList>
    </citation>
    <scope>NUCLEOTIDE SEQUENCE [LARGE SCALE GENOMIC DNA]</scope>
    <source>
        <strain evidence="2 3">YIM 102701-2</strain>
    </source>
</reference>
<accession>A0A3P3WK22</accession>
<dbReference type="Pfam" id="PF14289">
    <property type="entry name" value="DUF4369"/>
    <property type="match status" value="1"/>
</dbReference>
<gene>
    <name evidence="2" type="ORF">EG240_00135</name>
</gene>
<feature type="domain" description="DUF4369" evidence="1">
    <location>
        <begin position="25"/>
        <end position="123"/>
    </location>
</feature>
<comment type="caution">
    <text evidence="2">The sequence shown here is derived from an EMBL/GenBank/DDBJ whole genome shotgun (WGS) entry which is preliminary data.</text>
</comment>
<organism evidence="2 3">
    <name type="scientific">Paenimyroides tangerinum</name>
    <dbReference type="NCBI Taxonomy" id="2488728"/>
    <lineage>
        <taxon>Bacteria</taxon>
        <taxon>Pseudomonadati</taxon>
        <taxon>Bacteroidota</taxon>
        <taxon>Flavobacteriia</taxon>
        <taxon>Flavobacteriales</taxon>
        <taxon>Flavobacteriaceae</taxon>
        <taxon>Paenimyroides</taxon>
    </lineage>
</organism>
<dbReference type="PROSITE" id="PS51257">
    <property type="entry name" value="PROKAR_LIPOPROTEIN"/>
    <property type="match status" value="1"/>
</dbReference>
<sequence>MKKFLFLTAIAFSVISCSKDSGNLNLTGEVKGLKQGTIYIKTAKENGIVTLDSIVFDGKSQFKTNLNIEEPQVLYLSLNRGVSQSQDKNLMFFAEPGEMKITTSLERFYGDAKIEGSKNQELFDKYLASKRNLTNRQNDLIKDQMLYSKSGFQNKADSLEKAIQSTTKRIYLNAVNFALKNKDKEVAPYVAITEIAPISNKYLDTIQKSIPDNIAKSLYGKALIEMNK</sequence>
<proteinExistence type="predicted"/>
<dbReference type="InterPro" id="IPR025380">
    <property type="entry name" value="DUF4369"/>
</dbReference>
<dbReference type="Proteomes" id="UP000275719">
    <property type="component" value="Unassembled WGS sequence"/>
</dbReference>
<keyword evidence="3" id="KW-1185">Reference proteome</keyword>